<comment type="caution">
    <text evidence="3">The sequence shown here is derived from an EMBL/GenBank/DDBJ whole genome shotgun (WGS) entry which is preliminary data.</text>
</comment>
<dbReference type="PANTHER" id="PTHR47245">
    <property type="entry name" value="PEPTIDYLPROLYL ISOMERASE"/>
    <property type="match status" value="1"/>
</dbReference>
<evidence type="ECO:0000313" key="3">
    <source>
        <dbReference type="EMBL" id="MBD3871252.1"/>
    </source>
</evidence>
<accession>A0A8J6Y6J4</accession>
<gene>
    <name evidence="3" type="ORF">IFJ97_07835</name>
</gene>
<evidence type="ECO:0000313" key="4">
    <source>
        <dbReference type="Proteomes" id="UP000598633"/>
    </source>
</evidence>
<dbReference type="Gene3D" id="3.10.50.40">
    <property type="match status" value="1"/>
</dbReference>
<dbReference type="PANTHER" id="PTHR47245:SF2">
    <property type="entry name" value="PEPTIDYL-PROLYL CIS-TRANS ISOMERASE HP_0175-RELATED"/>
    <property type="match status" value="1"/>
</dbReference>
<dbReference type="InterPro" id="IPR000297">
    <property type="entry name" value="PPIase_PpiC"/>
</dbReference>
<dbReference type="InterPro" id="IPR046357">
    <property type="entry name" value="PPIase_dom_sf"/>
</dbReference>
<keyword evidence="1" id="KW-0697">Rotamase</keyword>
<dbReference type="PROSITE" id="PS51257">
    <property type="entry name" value="PROKAR_LIPOPROTEIN"/>
    <property type="match status" value="1"/>
</dbReference>
<reference evidence="3 4" key="1">
    <citation type="submission" date="2020-08" db="EMBL/GenBank/DDBJ databases">
        <title>Acidobacteriota in marine sediments use diverse sulfur dissimilation pathways.</title>
        <authorList>
            <person name="Wasmund K."/>
        </authorList>
    </citation>
    <scope>NUCLEOTIDE SEQUENCE [LARGE SCALE GENOMIC DNA]</scope>
    <source>
        <strain evidence="3">MAG AM3-A</strain>
    </source>
</reference>
<dbReference type="GO" id="GO:0003755">
    <property type="term" value="F:peptidyl-prolyl cis-trans isomerase activity"/>
    <property type="evidence" value="ECO:0007669"/>
    <property type="project" value="UniProtKB-KW"/>
</dbReference>
<evidence type="ECO:0000259" key="2">
    <source>
        <dbReference type="PROSITE" id="PS50198"/>
    </source>
</evidence>
<dbReference type="AlphaFoldDB" id="A0A8J6Y6J4"/>
<sequence length="280" mass="30909">MSDLRWLCRPLFGLVLTLTVSCGIDQNTLATIGGRQVEIVPFQTYVGEVTGEAWQAVSARVTSRLLDQYLDRQVVLEAARSRDVNLSHISSEMGPSEVQWLLDELCGPAPEPSEAEISTEVGRKAEETRPARAHVRQLLLDSHELGLEALQRLSVGEDFVEVSRQLSRAPNASDGGELGFFDHGSLPPEIDEVIFSLAPGEYSEPVQGPSGYHVFQILEVVPEGPPDLAEVEAGVRTVFAQKMVREHIQRCIGGLASEVGVEIYDKHLWFPYTGRYAEEQ</sequence>
<dbReference type="Proteomes" id="UP000598633">
    <property type="component" value="Unassembled WGS sequence"/>
</dbReference>
<proteinExistence type="predicted"/>
<keyword evidence="1 3" id="KW-0413">Isomerase</keyword>
<dbReference type="InterPro" id="IPR050245">
    <property type="entry name" value="PrsA_foldase"/>
</dbReference>
<feature type="domain" description="PpiC" evidence="2">
    <location>
        <begin position="130"/>
        <end position="219"/>
    </location>
</feature>
<organism evidence="3 4">
    <name type="scientific">Candidatus Sulfomarinibacter kjeldsenii</name>
    <dbReference type="NCBI Taxonomy" id="2885994"/>
    <lineage>
        <taxon>Bacteria</taxon>
        <taxon>Pseudomonadati</taxon>
        <taxon>Acidobacteriota</taxon>
        <taxon>Thermoanaerobaculia</taxon>
        <taxon>Thermoanaerobaculales</taxon>
        <taxon>Candidatus Sulfomarinibacteraceae</taxon>
        <taxon>Candidatus Sulfomarinibacter</taxon>
    </lineage>
</organism>
<dbReference type="SUPFAM" id="SSF54534">
    <property type="entry name" value="FKBP-like"/>
    <property type="match status" value="1"/>
</dbReference>
<dbReference type="EMBL" id="JACXWA010000122">
    <property type="protein sequence ID" value="MBD3871252.1"/>
    <property type="molecule type" value="Genomic_DNA"/>
</dbReference>
<dbReference type="Pfam" id="PF00639">
    <property type="entry name" value="Rotamase"/>
    <property type="match status" value="1"/>
</dbReference>
<name>A0A8J6Y6J4_9BACT</name>
<dbReference type="PROSITE" id="PS50198">
    <property type="entry name" value="PPIC_PPIASE_2"/>
    <property type="match status" value="1"/>
</dbReference>
<evidence type="ECO:0000256" key="1">
    <source>
        <dbReference type="PROSITE-ProRule" id="PRU00278"/>
    </source>
</evidence>
<protein>
    <submittedName>
        <fullName evidence="3">Peptidylprolyl isomerase</fullName>
    </submittedName>
</protein>